<gene>
    <name evidence="9 13" type="primary">dxr</name>
    <name evidence="13" type="ORF">GCM10009754_83200</name>
</gene>
<feature type="binding site" evidence="9">
    <location>
        <position position="214"/>
    </location>
    <ligand>
        <name>1-deoxy-D-xylulose 5-phosphate</name>
        <dbReference type="ChEBI" id="CHEBI:57792"/>
    </ligand>
</feature>
<dbReference type="InterPro" id="IPR036169">
    <property type="entry name" value="DXPR_C_sf"/>
</dbReference>
<dbReference type="PANTHER" id="PTHR30525:SF0">
    <property type="entry name" value="1-DEOXY-D-XYLULOSE 5-PHOSPHATE REDUCTOISOMERASE, CHLOROPLASTIC"/>
    <property type="match status" value="1"/>
</dbReference>
<comment type="pathway">
    <text evidence="1 9">Isoprenoid biosynthesis; isopentenyl diphosphate biosynthesis via DXP pathway; isopentenyl diphosphate from 1-deoxy-D-xylulose 5-phosphate: step 1/6.</text>
</comment>
<feature type="binding site" evidence="9">
    <location>
        <position position="233"/>
    </location>
    <ligand>
        <name>1-deoxy-D-xylulose 5-phosphate</name>
        <dbReference type="ChEBI" id="CHEBI:57792"/>
    </ligand>
</feature>
<feature type="binding site" evidence="9">
    <location>
        <position position="19"/>
    </location>
    <ligand>
        <name>NADPH</name>
        <dbReference type="ChEBI" id="CHEBI:57783"/>
    </ligand>
</feature>
<dbReference type="InterPro" id="IPR013512">
    <property type="entry name" value="DXP_reductoisomerase_N"/>
</dbReference>
<keyword evidence="6 9" id="KW-0464">Manganese</keyword>
<dbReference type="HAMAP" id="MF_00183">
    <property type="entry name" value="DXP_reductoisom"/>
    <property type="match status" value="1"/>
</dbReference>
<comment type="caution">
    <text evidence="9">Lacks conserved residue(s) required for the propagation of feature annotation.</text>
</comment>
<keyword evidence="14" id="KW-1185">Reference proteome</keyword>
<proteinExistence type="inferred from homology"/>
<feature type="binding site" evidence="9">
    <location>
        <position position="167"/>
    </location>
    <ligand>
        <name>1-deoxy-D-xylulose 5-phosphate</name>
        <dbReference type="ChEBI" id="CHEBI:57792"/>
    </ligand>
</feature>
<feature type="binding site" evidence="9">
    <location>
        <position position="166"/>
    </location>
    <ligand>
        <name>1-deoxy-D-xylulose 5-phosphate</name>
        <dbReference type="ChEBI" id="CHEBI:57792"/>
    </ligand>
</feature>
<feature type="binding site" evidence="9">
    <location>
        <position position="167"/>
    </location>
    <ligand>
        <name>Mn(2+)</name>
        <dbReference type="ChEBI" id="CHEBI:29035"/>
    </ligand>
</feature>
<dbReference type="Gene3D" id="3.40.50.720">
    <property type="entry name" value="NAD(P)-binding Rossmann-like Domain"/>
    <property type="match status" value="1"/>
</dbReference>
<evidence type="ECO:0000259" key="12">
    <source>
        <dbReference type="Pfam" id="PF13288"/>
    </source>
</evidence>
<feature type="binding site" evidence="9">
    <location>
        <position position="16"/>
    </location>
    <ligand>
        <name>NADPH</name>
        <dbReference type="ChEBI" id="CHEBI:57783"/>
    </ligand>
</feature>
<feature type="binding site" evidence="9">
    <location>
        <position position="227"/>
    </location>
    <ligand>
        <name>1-deoxy-D-xylulose 5-phosphate</name>
        <dbReference type="ChEBI" id="CHEBI:57792"/>
    </ligand>
</feature>
<comment type="cofactor">
    <cofactor evidence="9">
        <name>Mg(2+)</name>
        <dbReference type="ChEBI" id="CHEBI:18420"/>
    </cofactor>
    <cofactor evidence="9">
        <name>Mn(2+)</name>
        <dbReference type="ChEBI" id="CHEBI:29035"/>
    </cofactor>
</comment>
<evidence type="ECO:0000259" key="11">
    <source>
        <dbReference type="Pfam" id="PF08436"/>
    </source>
</evidence>
<evidence type="ECO:0000256" key="9">
    <source>
        <dbReference type="HAMAP-Rule" id="MF_00183"/>
    </source>
</evidence>
<feature type="binding site" evidence="9">
    <location>
        <position position="42"/>
    </location>
    <ligand>
        <name>NADPH</name>
        <dbReference type="ChEBI" id="CHEBI:57783"/>
    </ligand>
</feature>
<comment type="catalytic activity">
    <reaction evidence="8">
        <text>2-C-methyl-D-erythritol 4-phosphate + NADP(+) = 1-deoxy-D-xylulose 5-phosphate + NADPH + H(+)</text>
        <dbReference type="Rhea" id="RHEA:13717"/>
        <dbReference type="ChEBI" id="CHEBI:15378"/>
        <dbReference type="ChEBI" id="CHEBI:57783"/>
        <dbReference type="ChEBI" id="CHEBI:57792"/>
        <dbReference type="ChEBI" id="CHEBI:58262"/>
        <dbReference type="ChEBI" id="CHEBI:58349"/>
        <dbReference type="EC" id="1.1.1.267"/>
    </reaction>
    <physiologicalReaction direction="right-to-left" evidence="8">
        <dbReference type="Rhea" id="RHEA:13719"/>
    </physiologicalReaction>
</comment>
<evidence type="ECO:0000256" key="8">
    <source>
        <dbReference type="ARBA" id="ARBA00048543"/>
    </source>
</evidence>
<dbReference type="InterPro" id="IPR026877">
    <property type="entry name" value="DXPR_C"/>
</dbReference>
<dbReference type="PIRSF" id="PIRSF006205">
    <property type="entry name" value="Dxp_reductismrs"/>
    <property type="match status" value="1"/>
</dbReference>
<feature type="domain" description="DXP reductoisomerase C-terminal" evidence="12">
    <location>
        <begin position="277"/>
        <end position="394"/>
    </location>
</feature>
<evidence type="ECO:0000256" key="1">
    <source>
        <dbReference type="ARBA" id="ARBA00005094"/>
    </source>
</evidence>
<feature type="binding site" evidence="9">
    <location>
        <position position="141"/>
    </location>
    <ligand>
        <name>NADPH</name>
        <dbReference type="ChEBI" id="CHEBI:57783"/>
    </ligand>
</feature>
<protein>
    <recommendedName>
        <fullName evidence="9">1-deoxy-D-xylulose 5-phosphate reductoisomerase</fullName>
        <shortName evidence="9">DXP reductoisomerase</shortName>
        <ecNumber evidence="9">1.1.1.267</ecNumber>
    </recommendedName>
    <alternativeName>
        <fullName evidence="9">1-deoxyxylulose-5-phosphate reductoisomerase</fullName>
    </alternativeName>
    <alternativeName>
        <fullName evidence="9">2-C-methyl-D-erythritol 4-phosphate synthase</fullName>
    </alternativeName>
</protein>
<accession>A0ABN2SSG7</accession>
<feature type="binding site" evidence="9">
    <location>
        <position position="232"/>
    </location>
    <ligand>
        <name>1-deoxy-D-xylulose 5-phosphate</name>
        <dbReference type="ChEBI" id="CHEBI:57792"/>
    </ligand>
</feature>
<comment type="function">
    <text evidence="9">Catalyzes the NADPH-dependent rearrangement and reduction of 1-deoxy-D-xylulose-5-phosphate (DXP) to 2-C-methyl-D-erythritol 4-phosphate (MEP).</text>
</comment>
<evidence type="ECO:0000256" key="5">
    <source>
        <dbReference type="ARBA" id="ARBA00023002"/>
    </source>
</evidence>
<evidence type="ECO:0000256" key="6">
    <source>
        <dbReference type="ARBA" id="ARBA00023211"/>
    </source>
</evidence>
<keyword evidence="3 9" id="KW-0479">Metal-binding</keyword>
<feature type="domain" description="1-deoxy-D-xylulose 5-phosphate reductoisomerase C-terminal" evidence="11">
    <location>
        <begin position="161"/>
        <end position="244"/>
    </location>
</feature>
<comment type="caution">
    <text evidence="13">The sequence shown here is derived from an EMBL/GenBank/DDBJ whole genome shotgun (WGS) entry which is preliminary data.</text>
</comment>
<keyword evidence="7 9" id="KW-0414">Isoprene biosynthesis</keyword>
<feature type="binding site" evidence="9">
    <location>
        <position position="236"/>
    </location>
    <ligand>
        <name>1-deoxy-D-xylulose 5-phosphate</name>
        <dbReference type="ChEBI" id="CHEBI:57792"/>
    </ligand>
</feature>
<keyword evidence="4 9" id="KW-0521">NADP</keyword>
<dbReference type="SUPFAM" id="SSF69055">
    <property type="entry name" value="1-deoxy-D-xylulose-5-phosphate reductoisomerase, C-terminal domain"/>
    <property type="match status" value="1"/>
</dbReference>
<comment type="similarity">
    <text evidence="2 9">Belongs to the DXR family.</text>
</comment>
<dbReference type="InterPro" id="IPR013644">
    <property type="entry name" value="DXP_reductoisomerase_C"/>
</dbReference>
<evidence type="ECO:0000313" key="13">
    <source>
        <dbReference type="EMBL" id="GAA1991793.1"/>
    </source>
</evidence>
<dbReference type="InterPro" id="IPR003821">
    <property type="entry name" value="DXP_reductoisomerase"/>
</dbReference>
<organism evidence="13 14">
    <name type="scientific">Amycolatopsis minnesotensis</name>
    <dbReference type="NCBI Taxonomy" id="337894"/>
    <lineage>
        <taxon>Bacteria</taxon>
        <taxon>Bacillati</taxon>
        <taxon>Actinomycetota</taxon>
        <taxon>Actinomycetes</taxon>
        <taxon>Pseudonocardiales</taxon>
        <taxon>Pseudonocardiaceae</taxon>
        <taxon>Amycolatopsis</taxon>
    </lineage>
</organism>
<feature type="binding site" evidence="9">
    <location>
        <position position="220"/>
    </location>
    <ligand>
        <name>NADPH</name>
        <dbReference type="ChEBI" id="CHEBI:57783"/>
    </ligand>
</feature>
<feature type="binding site" evidence="9">
    <location>
        <position position="143"/>
    </location>
    <ligand>
        <name>NADPH</name>
        <dbReference type="ChEBI" id="CHEBI:57783"/>
    </ligand>
</feature>
<feature type="binding site" evidence="9">
    <location>
        <position position="165"/>
    </location>
    <ligand>
        <name>Mn(2+)</name>
        <dbReference type="ChEBI" id="CHEBI:29035"/>
    </ligand>
</feature>
<dbReference type="EMBL" id="BAAANN010000061">
    <property type="protein sequence ID" value="GAA1991793.1"/>
    <property type="molecule type" value="Genomic_DNA"/>
</dbReference>
<feature type="binding site" evidence="9">
    <location>
        <position position="191"/>
    </location>
    <ligand>
        <name>1-deoxy-D-xylulose 5-phosphate</name>
        <dbReference type="ChEBI" id="CHEBI:57792"/>
    </ligand>
</feature>
<dbReference type="Pfam" id="PF08436">
    <property type="entry name" value="DXP_redisom_C"/>
    <property type="match status" value="1"/>
</dbReference>
<dbReference type="Pfam" id="PF02670">
    <property type="entry name" value="DXP_reductoisom"/>
    <property type="match status" value="1"/>
</dbReference>
<feature type="domain" description="1-deoxy-D-xylulose 5-phosphate reductoisomerase N-terminal" evidence="10">
    <location>
        <begin position="10"/>
        <end position="149"/>
    </location>
</feature>
<dbReference type="SUPFAM" id="SSF55347">
    <property type="entry name" value="Glyceraldehyde-3-phosphate dehydrogenase-like, C-terminal domain"/>
    <property type="match status" value="1"/>
</dbReference>
<feature type="binding site" evidence="9">
    <location>
        <position position="236"/>
    </location>
    <ligand>
        <name>Mn(2+)</name>
        <dbReference type="ChEBI" id="CHEBI:29035"/>
    </ligand>
</feature>
<dbReference type="Pfam" id="PF13288">
    <property type="entry name" value="DXPR_C"/>
    <property type="match status" value="1"/>
</dbReference>
<dbReference type="Gene3D" id="1.10.1740.10">
    <property type="match status" value="1"/>
</dbReference>
<keyword evidence="5 9" id="KW-0560">Oxidoreductase</keyword>
<evidence type="ECO:0000256" key="7">
    <source>
        <dbReference type="ARBA" id="ARBA00023229"/>
    </source>
</evidence>
<evidence type="ECO:0000259" key="10">
    <source>
        <dbReference type="Pfam" id="PF02670"/>
    </source>
</evidence>
<name>A0ABN2SSG7_9PSEU</name>
<sequence>MCAMDSPRTVLVLGSTGSIGTQALDVAARNPGLFKVAGIAAGGGDPAALAAQALAHGVDAVAVTKATAVEDLQLALYAEAQRRGYSRGEFRLPKILAGADAVSDLIDAVGVDVVLNGLPGSLGLPPTLRALATGATLALANKESLIAGGPLVLAAAKEGQIVPVDSEHSALAQSLRGGRRDEVDKLVLTASGGPFRGRTRAELAEVTVEQAMAHPTWAMGPLVTINSATLVNKGLEFIEAMLLFDVPAEQIDVVVHPQSIVHSMVTFRDGATIAQASPPDMRLPIALALNWPDRVPGASAACDWSTATSWTFEPVDEVAFPAIGLARHAGSVGGCLPAVFNAANEEMVAAFLAQNASFTSIVDTVAEVVESADEWRREPRDVEDVLAAEQWARAQAVSMSTGGK</sequence>
<feature type="binding site" evidence="9">
    <location>
        <position position="18"/>
    </location>
    <ligand>
        <name>NADPH</name>
        <dbReference type="ChEBI" id="CHEBI:57783"/>
    </ligand>
</feature>
<dbReference type="EC" id="1.1.1.267" evidence="9"/>
<evidence type="ECO:0000256" key="3">
    <source>
        <dbReference type="ARBA" id="ARBA00022723"/>
    </source>
</evidence>
<dbReference type="NCBIfam" id="TIGR00243">
    <property type="entry name" value="Dxr"/>
    <property type="match status" value="1"/>
</dbReference>
<keyword evidence="9" id="KW-0460">Magnesium</keyword>
<evidence type="ECO:0000313" key="14">
    <source>
        <dbReference type="Proteomes" id="UP001501116"/>
    </source>
</evidence>
<dbReference type="InterPro" id="IPR036291">
    <property type="entry name" value="NAD(P)-bd_dom_sf"/>
</dbReference>
<dbReference type="PANTHER" id="PTHR30525">
    <property type="entry name" value="1-DEOXY-D-XYLULOSE 5-PHOSPHATE REDUCTOISOMERASE"/>
    <property type="match status" value="1"/>
</dbReference>
<dbReference type="SUPFAM" id="SSF51735">
    <property type="entry name" value="NAD(P)-binding Rossmann-fold domains"/>
    <property type="match status" value="1"/>
</dbReference>
<dbReference type="Proteomes" id="UP001501116">
    <property type="component" value="Unassembled WGS sequence"/>
</dbReference>
<reference evidence="13 14" key="1">
    <citation type="journal article" date="2019" name="Int. J. Syst. Evol. Microbiol.">
        <title>The Global Catalogue of Microorganisms (GCM) 10K type strain sequencing project: providing services to taxonomists for standard genome sequencing and annotation.</title>
        <authorList>
            <consortium name="The Broad Institute Genomics Platform"/>
            <consortium name="The Broad Institute Genome Sequencing Center for Infectious Disease"/>
            <person name="Wu L."/>
            <person name="Ma J."/>
        </authorList>
    </citation>
    <scope>NUCLEOTIDE SEQUENCE [LARGE SCALE GENOMIC DNA]</scope>
    <source>
        <strain evidence="13 14">JCM 14545</strain>
    </source>
</reference>
<evidence type="ECO:0000256" key="4">
    <source>
        <dbReference type="ARBA" id="ARBA00022857"/>
    </source>
</evidence>
<evidence type="ECO:0000256" key="2">
    <source>
        <dbReference type="ARBA" id="ARBA00006825"/>
    </source>
</evidence>
<feature type="binding site" evidence="9">
    <location>
        <position position="142"/>
    </location>
    <ligand>
        <name>1-deoxy-D-xylulose 5-phosphate</name>
        <dbReference type="ChEBI" id="CHEBI:57792"/>
    </ligand>
</feature>
<feature type="binding site" evidence="9">
    <location>
        <position position="17"/>
    </location>
    <ligand>
        <name>NADPH</name>
        <dbReference type="ChEBI" id="CHEBI:57783"/>
    </ligand>
</feature>